<dbReference type="PROSITE" id="PS50866">
    <property type="entry name" value="GOLD"/>
    <property type="match status" value="1"/>
</dbReference>
<dbReference type="Gene3D" id="2.60.120.680">
    <property type="entry name" value="GOLD domain"/>
    <property type="match status" value="1"/>
</dbReference>
<dbReference type="SUPFAM" id="SSF52087">
    <property type="entry name" value="CRAL/TRIO domain"/>
    <property type="match status" value="1"/>
</dbReference>
<dbReference type="InterPro" id="IPR001251">
    <property type="entry name" value="CRAL-TRIO_dom"/>
</dbReference>
<reference evidence="3" key="3">
    <citation type="submission" date="2023-05" db="EMBL/GenBank/DDBJ databases">
        <authorList>
            <person name="Smith C.H."/>
        </authorList>
    </citation>
    <scope>NUCLEOTIDE SEQUENCE</scope>
    <source>
        <strain evidence="3">CHS0354</strain>
        <tissue evidence="3">Mantle</tissue>
    </source>
</reference>
<dbReference type="AlphaFoldDB" id="A0AAE0VI46"/>
<accession>A0AAE0VI46</accession>
<gene>
    <name evidence="3" type="ORF">CHS0354_000410</name>
</gene>
<dbReference type="SUPFAM" id="SSF46938">
    <property type="entry name" value="CRAL/TRIO N-terminal domain"/>
    <property type="match status" value="1"/>
</dbReference>
<dbReference type="SMART" id="SM00516">
    <property type="entry name" value="SEC14"/>
    <property type="match status" value="1"/>
</dbReference>
<protein>
    <submittedName>
        <fullName evidence="3">Uncharacterized protein</fullName>
    </submittedName>
</protein>
<dbReference type="InterPro" id="IPR009038">
    <property type="entry name" value="GOLD_dom"/>
</dbReference>
<evidence type="ECO:0000259" key="1">
    <source>
        <dbReference type="PROSITE" id="PS50191"/>
    </source>
</evidence>
<name>A0AAE0VI46_9BIVA</name>
<dbReference type="InterPro" id="IPR036273">
    <property type="entry name" value="CRAL/TRIO_N_dom_sf"/>
</dbReference>
<dbReference type="EMBL" id="JAEAOA010000082">
    <property type="protein sequence ID" value="KAK3577712.1"/>
    <property type="molecule type" value="Genomic_DNA"/>
</dbReference>
<dbReference type="InterPro" id="IPR011074">
    <property type="entry name" value="CRAL/TRIO_N_dom"/>
</dbReference>
<evidence type="ECO:0000259" key="2">
    <source>
        <dbReference type="PROSITE" id="PS50866"/>
    </source>
</evidence>
<keyword evidence="4" id="KW-1185">Reference proteome</keyword>
<dbReference type="InterPro" id="IPR051064">
    <property type="entry name" value="SEC14/CRAL-TRIO_domain"/>
</dbReference>
<dbReference type="InterPro" id="IPR036598">
    <property type="entry name" value="GOLD_dom_sf"/>
</dbReference>
<dbReference type="PROSITE" id="PS50191">
    <property type="entry name" value="CRAL_TRIO"/>
    <property type="match status" value="1"/>
</dbReference>
<proteinExistence type="predicted"/>
<feature type="domain" description="CRAL-TRIO" evidence="1">
    <location>
        <begin position="82"/>
        <end position="255"/>
    </location>
</feature>
<evidence type="ECO:0000313" key="4">
    <source>
        <dbReference type="Proteomes" id="UP001195483"/>
    </source>
</evidence>
<reference evidence="3" key="2">
    <citation type="journal article" date="2021" name="Genome Biol. Evol.">
        <title>Developing a high-quality reference genome for a parasitic bivalve with doubly uniparental inheritance (Bivalvia: Unionida).</title>
        <authorList>
            <person name="Smith C.H."/>
        </authorList>
    </citation>
    <scope>NUCLEOTIDE SEQUENCE</scope>
    <source>
        <strain evidence="3">CHS0354</strain>
        <tissue evidence="3">Mantle</tissue>
    </source>
</reference>
<dbReference type="SMART" id="SM01100">
    <property type="entry name" value="CRAL_TRIO_N"/>
    <property type="match status" value="1"/>
</dbReference>
<organism evidence="3 4">
    <name type="scientific">Potamilus streckersoni</name>
    <dbReference type="NCBI Taxonomy" id="2493646"/>
    <lineage>
        <taxon>Eukaryota</taxon>
        <taxon>Metazoa</taxon>
        <taxon>Spiralia</taxon>
        <taxon>Lophotrochozoa</taxon>
        <taxon>Mollusca</taxon>
        <taxon>Bivalvia</taxon>
        <taxon>Autobranchia</taxon>
        <taxon>Heteroconchia</taxon>
        <taxon>Palaeoheterodonta</taxon>
        <taxon>Unionida</taxon>
        <taxon>Unionoidea</taxon>
        <taxon>Unionidae</taxon>
        <taxon>Ambleminae</taxon>
        <taxon>Lampsilini</taxon>
        <taxon>Potamilus</taxon>
    </lineage>
</organism>
<dbReference type="Gene3D" id="3.40.525.10">
    <property type="entry name" value="CRAL-TRIO lipid binding domain"/>
    <property type="match status" value="1"/>
</dbReference>
<sequence length="414" mass="47540">MENGHLKSLEVDVKYSTKEKAAIDKLRAKLSDLVRPETPDSDLWKWLKARQYDVSKAEQMFRAHQLTRKEYRLDNITKEFEEPEVIQKYLTGGFCGYDKDGSPIRVELYGHLDMKGIMASVRKSDLEKSKLLQCEQIVQMWKDQSEKLGRKVEGLTVIFDMEGVSTKMLWRPGLQMYLHLVKVLEDNYPEMMKRLLVTNAPRIFPLLYKLARPLISEDMRNKIFVLGADTKEFLLKHIDADQLPAYLGGTLTDPDGNPRCITMICQGGDVPEKYYLDSSELLQHMQEATIPRGDKILVEFEVGSPGSILRWEFKTEDHDVGFGVLLKDGQKNVPIVPVKRVNSHLVAEDGSIVCDMAGTYLLCFDNTFSWTRSKKIYYLGEVIVSDDDITSEIRNLVSKGDWKTLEEKFETTHL</sequence>
<dbReference type="PANTHER" id="PTHR23324">
    <property type="entry name" value="SEC14 RELATED PROTEIN"/>
    <property type="match status" value="1"/>
</dbReference>
<evidence type="ECO:0000313" key="3">
    <source>
        <dbReference type="EMBL" id="KAK3577712.1"/>
    </source>
</evidence>
<dbReference type="SUPFAM" id="SSF101576">
    <property type="entry name" value="Supernatant protein factor (SPF), C-terminal domain"/>
    <property type="match status" value="1"/>
</dbReference>
<reference evidence="3" key="1">
    <citation type="journal article" date="2021" name="Genome Biol. Evol.">
        <title>A High-Quality Reference Genome for a Parasitic Bivalve with Doubly Uniparental Inheritance (Bivalvia: Unionida).</title>
        <authorList>
            <person name="Smith C.H."/>
        </authorList>
    </citation>
    <scope>NUCLEOTIDE SEQUENCE</scope>
    <source>
        <strain evidence="3">CHS0354</strain>
    </source>
</reference>
<dbReference type="PANTHER" id="PTHR23324:SF83">
    <property type="entry name" value="SEC14-LIKE PROTEIN 2"/>
    <property type="match status" value="1"/>
</dbReference>
<dbReference type="Proteomes" id="UP001195483">
    <property type="component" value="Unassembled WGS sequence"/>
</dbReference>
<dbReference type="Pfam" id="PF00650">
    <property type="entry name" value="CRAL_TRIO"/>
    <property type="match status" value="1"/>
</dbReference>
<dbReference type="CDD" id="cd00170">
    <property type="entry name" value="SEC14"/>
    <property type="match status" value="1"/>
</dbReference>
<dbReference type="GO" id="GO:0005737">
    <property type="term" value="C:cytoplasm"/>
    <property type="evidence" value="ECO:0007669"/>
    <property type="project" value="TreeGrafter"/>
</dbReference>
<feature type="domain" description="GOLD" evidence="2">
    <location>
        <begin position="272"/>
        <end position="382"/>
    </location>
</feature>
<comment type="caution">
    <text evidence="3">The sequence shown here is derived from an EMBL/GenBank/DDBJ whole genome shotgun (WGS) entry which is preliminary data.</text>
</comment>
<dbReference type="PRINTS" id="PR00180">
    <property type="entry name" value="CRETINALDHBP"/>
</dbReference>
<dbReference type="InterPro" id="IPR036865">
    <property type="entry name" value="CRAL-TRIO_dom_sf"/>
</dbReference>